<dbReference type="CDD" id="cd17546">
    <property type="entry name" value="REC_hyHK_CKI1_RcsC-like"/>
    <property type="match status" value="1"/>
</dbReference>
<dbReference type="EC" id="2.7.13.3" evidence="4"/>
<dbReference type="Pfam" id="PF00909">
    <property type="entry name" value="Ammonium_transp"/>
    <property type="match status" value="1"/>
</dbReference>
<evidence type="ECO:0000256" key="13">
    <source>
        <dbReference type="ARBA" id="ARBA00022989"/>
    </source>
</evidence>
<dbReference type="PROSITE" id="PS01219">
    <property type="entry name" value="AMMONIUM_TRANSP"/>
    <property type="match status" value="1"/>
</dbReference>
<evidence type="ECO:0000256" key="8">
    <source>
        <dbReference type="ARBA" id="ARBA00022679"/>
    </source>
</evidence>
<comment type="subunit">
    <text evidence="17">At low DSF concentrations, interacts with RpfF.</text>
</comment>
<dbReference type="AlphaFoldDB" id="A0A5B9MGZ3"/>
<keyword evidence="15 21" id="KW-0472">Membrane</keyword>
<dbReference type="InterPro" id="IPR000700">
    <property type="entry name" value="PAS-assoc_C"/>
</dbReference>
<evidence type="ECO:0000256" key="19">
    <source>
        <dbReference type="PROSITE-ProRule" id="PRU00110"/>
    </source>
</evidence>
<name>A0A5B9MGZ3_9BACT</name>
<dbReference type="SUPFAM" id="SSF111352">
    <property type="entry name" value="Ammonium transporter"/>
    <property type="match status" value="1"/>
</dbReference>
<evidence type="ECO:0000256" key="14">
    <source>
        <dbReference type="ARBA" id="ARBA00023012"/>
    </source>
</evidence>
<evidence type="ECO:0000256" key="4">
    <source>
        <dbReference type="ARBA" id="ARBA00012438"/>
    </source>
</evidence>
<dbReference type="FunFam" id="3.30.565.10:FF:000010">
    <property type="entry name" value="Sensor histidine kinase RcsC"/>
    <property type="match status" value="1"/>
</dbReference>
<dbReference type="Gene3D" id="1.10.287.130">
    <property type="match status" value="1"/>
</dbReference>
<keyword evidence="7 20" id="KW-0597">Phosphoprotein</keyword>
<feature type="transmembrane region" description="Helical" evidence="21">
    <location>
        <begin position="6"/>
        <end position="29"/>
    </location>
</feature>
<evidence type="ECO:0000256" key="11">
    <source>
        <dbReference type="ARBA" id="ARBA00022777"/>
    </source>
</evidence>
<keyword evidence="16" id="KW-0924">Ammonia transport</keyword>
<evidence type="ECO:0000259" key="25">
    <source>
        <dbReference type="PROSITE" id="PS50894"/>
    </source>
</evidence>
<feature type="domain" description="PAC" evidence="24">
    <location>
        <begin position="529"/>
        <end position="581"/>
    </location>
</feature>
<evidence type="ECO:0000256" key="5">
    <source>
        <dbReference type="ARBA" id="ARBA00022448"/>
    </source>
</evidence>
<evidence type="ECO:0000259" key="23">
    <source>
        <dbReference type="PROSITE" id="PS50110"/>
    </source>
</evidence>
<dbReference type="NCBIfam" id="TIGR00229">
    <property type="entry name" value="sensory_box"/>
    <property type="match status" value="1"/>
</dbReference>
<organism evidence="26 27">
    <name type="scientific">Stieleria maiorica</name>
    <dbReference type="NCBI Taxonomy" id="2795974"/>
    <lineage>
        <taxon>Bacteria</taxon>
        <taxon>Pseudomonadati</taxon>
        <taxon>Planctomycetota</taxon>
        <taxon>Planctomycetia</taxon>
        <taxon>Pirellulales</taxon>
        <taxon>Pirellulaceae</taxon>
        <taxon>Stieleria</taxon>
    </lineage>
</organism>
<feature type="transmembrane region" description="Helical" evidence="21">
    <location>
        <begin position="160"/>
        <end position="181"/>
    </location>
</feature>
<evidence type="ECO:0000256" key="7">
    <source>
        <dbReference type="ARBA" id="ARBA00022553"/>
    </source>
</evidence>
<feature type="transmembrane region" description="Helical" evidence="21">
    <location>
        <begin position="119"/>
        <end position="140"/>
    </location>
</feature>
<evidence type="ECO:0000256" key="18">
    <source>
        <dbReference type="ARBA" id="ARBA00068150"/>
    </source>
</evidence>
<dbReference type="Gene3D" id="3.30.565.10">
    <property type="entry name" value="Histidine kinase-like ATPase, C-terminal domain"/>
    <property type="match status" value="1"/>
</dbReference>
<dbReference type="SMART" id="SM00448">
    <property type="entry name" value="REC"/>
    <property type="match status" value="1"/>
</dbReference>
<evidence type="ECO:0000256" key="9">
    <source>
        <dbReference type="ARBA" id="ARBA00022692"/>
    </source>
</evidence>
<dbReference type="InterPro" id="IPR011006">
    <property type="entry name" value="CheY-like_superfamily"/>
</dbReference>
<dbReference type="InterPro" id="IPR004358">
    <property type="entry name" value="Sig_transdc_His_kin-like_C"/>
</dbReference>
<dbReference type="PROSITE" id="PS50113">
    <property type="entry name" value="PAC"/>
    <property type="match status" value="1"/>
</dbReference>
<dbReference type="SUPFAM" id="SSF47226">
    <property type="entry name" value="Histidine-containing phosphotransfer domain, HPT domain"/>
    <property type="match status" value="1"/>
</dbReference>
<evidence type="ECO:0000256" key="1">
    <source>
        <dbReference type="ARBA" id="ARBA00000085"/>
    </source>
</evidence>
<dbReference type="Proteomes" id="UP000321353">
    <property type="component" value="Chromosome"/>
</dbReference>
<feature type="transmembrane region" description="Helical" evidence="21">
    <location>
        <begin position="263"/>
        <end position="282"/>
    </location>
</feature>
<evidence type="ECO:0000256" key="6">
    <source>
        <dbReference type="ARBA" id="ARBA00022475"/>
    </source>
</evidence>
<accession>A0A5B9MGZ3</accession>
<dbReference type="InterPro" id="IPR001905">
    <property type="entry name" value="Ammonium_transpt"/>
</dbReference>
<dbReference type="Gene3D" id="3.40.50.2300">
    <property type="match status" value="1"/>
</dbReference>
<dbReference type="GO" id="GO:0000155">
    <property type="term" value="F:phosphorelay sensor kinase activity"/>
    <property type="evidence" value="ECO:0007669"/>
    <property type="project" value="InterPro"/>
</dbReference>
<evidence type="ECO:0000259" key="22">
    <source>
        <dbReference type="PROSITE" id="PS50109"/>
    </source>
</evidence>
<dbReference type="GO" id="GO:0008519">
    <property type="term" value="F:ammonium channel activity"/>
    <property type="evidence" value="ECO:0007669"/>
    <property type="project" value="InterPro"/>
</dbReference>
<evidence type="ECO:0000256" key="12">
    <source>
        <dbReference type="ARBA" id="ARBA00022840"/>
    </source>
</evidence>
<dbReference type="PROSITE" id="PS50109">
    <property type="entry name" value="HIS_KIN"/>
    <property type="match status" value="1"/>
</dbReference>
<proteinExistence type="inferred from homology"/>
<feature type="transmembrane region" description="Helical" evidence="21">
    <location>
        <begin position="50"/>
        <end position="69"/>
    </location>
</feature>
<keyword evidence="8 26" id="KW-0808">Transferase</keyword>
<dbReference type="InterPro" id="IPR018047">
    <property type="entry name" value="Ammonium_transpt_CS"/>
</dbReference>
<evidence type="ECO:0000256" key="17">
    <source>
        <dbReference type="ARBA" id="ARBA00064003"/>
    </source>
</evidence>
<evidence type="ECO:0000256" key="2">
    <source>
        <dbReference type="ARBA" id="ARBA00004651"/>
    </source>
</evidence>
<dbReference type="InterPro" id="IPR035965">
    <property type="entry name" value="PAS-like_dom_sf"/>
</dbReference>
<dbReference type="Gene3D" id="1.10.3430.10">
    <property type="entry name" value="Ammonium transporter AmtB like domains"/>
    <property type="match status" value="1"/>
</dbReference>
<dbReference type="GO" id="GO:0005524">
    <property type="term" value="F:ATP binding"/>
    <property type="evidence" value="ECO:0007669"/>
    <property type="project" value="UniProtKB-KW"/>
</dbReference>
<dbReference type="PANTHER" id="PTHR45339">
    <property type="entry name" value="HYBRID SIGNAL TRANSDUCTION HISTIDINE KINASE J"/>
    <property type="match status" value="1"/>
</dbReference>
<keyword evidence="6" id="KW-1003">Cell membrane</keyword>
<dbReference type="InterPro" id="IPR001610">
    <property type="entry name" value="PAC"/>
</dbReference>
<sequence length="1253" mass="136519">MNDLTSIDLLWVLLCAGQVLLMQAGFCLLESGMSRAKNSINVAIKNLIDICVSAIAYWVVGFGLMYGHSVSGWFGSSQFLMDAGASSTLLAFFLFQVVFCGTATTIISGAVAERIRFRSYVIISVFVSAFVYPIFGHWAWGGLIDGTGTGWLSSLGFIDFAGSTVVHSVGAWVSLAAIIIVGPRLGRFGNHPRKIQSSNLPLVVLGILVLWFGWLGFNGGSGLELSDNVPKILVNTMIAAATGGLTSLAIVMRRLGRPEVAMVGNGVIAGLVAVTAGCHLLTPITSMAVGSVAALVCAASTWLLHRLSIDDVIGAIPAHGFAGVWGTIAIPLLTDPTAWGNGNDWLTQLAVQSWGCAVAFGWAFGTSVVVLGAINLVQPLRVPRRHEYIGLNIAEHQANSELQELLTQMSRHRKGREFSGRVKIEPFTEIGQIAAAYNRVITEVEHEFAGRKAAQQQYESIFHGAVEGIYQTFPDGSFRSANPALAKLCGYETAAQLIDAVGDVSTDVYTSAETRERFLHEIALHDRVNDFRAQLRRRDGSEIWVSENAHAVRDENGTVRYFEGTIVDITQRLSSEKLRLQKEQAEAANNAKSEFLAGMSHEMRTPLNGIVSMLELMDEGELSRQQAKYLQIARRSSTTLLAIINDILDLSKIEAGRLELESVPFSLLDLVDETVEMLYHRAKSKGLHLSAHFEPGVPEILLGDPVRLQQILINLISNAIKFTQVGGVSLRVRMDRPEPPTGDDSPPLDQWMQIEVSDTGIGIPLERQSKIFEAFAQADASTTRRFGGSGLGLNICQQLVAAMGGRIQLQSEPDVGSTFVCILPAGEPEAASDELPKTNLLGQRSHSRIAGKSVMLIAPANGETEVIQDYLQRWGATCLTADSIESARQALQTDGPMRKRVDLLLAETSVVSATELETLPSVLPEIKRRILIGETARRHADEVQINQPVRPSALLEAIETTLSDLPTLKQPKRKRTSSDDDSIGKGRRVLVVDDNEINTTVASELLQRLGFQADTVASAEAAITMAIRYTYDVILMDCEMPIMDGFDATRKLRRMHQAGELKLPPESPLRIIAVTAQALAGQVERCFRAGMNAHLAKPISKTVFARTLRDVFESEPIHGVTDATPPQGRFSHLASEVVLNWHDVVQRCGESEETSYQVVRMFQQQLPEQLGGLREAIRSGDFQRARAASHRLKGVAATMSANPIATLAGAIETHVKATDQTNQTELTATLNQLESEVERCLDWIDHKLTEAEA</sequence>
<dbReference type="InterPro" id="IPR036097">
    <property type="entry name" value="HisK_dim/P_sf"/>
</dbReference>
<dbReference type="CDD" id="cd00082">
    <property type="entry name" value="HisKA"/>
    <property type="match status" value="1"/>
</dbReference>
<dbReference type="EMBL" id="CP036264">
    <property type="protein sequence ID" value="QEF99396.1"/>
    <property type="molecule type" value="Genomic_DNA"/>
</dbReference>
<dbReference type="Pfam" id="PF02518">
    <property type="entry name" value="HATPase_c"/>
    <property type="match status" value="1"/>
</dbReference>
<dbReference type="GO" id="GO:0005886">
    <property type="term" value="C:plasma membrane"/>
    <property type="evidence" value="ECO:0007669"/>
    <property type="project" value="UniProtKB-SubCell"/>
</dbReference>
<feature type="transmembrane region" description="Helical" evidence="21">
    <location>
        <begin position="89"/>
        <end position="112"/>
    </location>
</feature>
<dbReference type="InterPro" id="IPR003661">
    <property type="entry name" value="HisK_dim/P_dom"/>
</dbReference>
<dbReference type="SMART" id="SM00086">
    <property type="entry name" value="PAC"/>
    <property type="match status" value="1"/>
</dbReference>
<dbReference type="InterPro" id="IPR000014">
    <property type="entry name" value="PAS"/>
</dbReference>
<dbReference type="InterPro" id="IPR036890">
    <property type="entry name" value="HATPase_C_sf"/>
</dbReference>
<dbReference type="InterPro" id="IPR024041">
    <property type="entry name" value="NH4_transpt_AmtB-like_dom"/>
</dbReference>
<feature type="transmembrane region" description="Helical" evidence="21">
    <location>
        <begin position="232"/>
        <end position="251"/>
    </location>
</feature>
<feature type="domain" description="HPt" evidence="25">
    <location>
        <begin position="1151"/>
        <end position="1251"/>
    </location>
</feature>
<dbReference type="NCBIfam" id="TIGR00836">
    <property type="entry name" value="amt"/>
    <property type="match status" value="1"/>
</dbReference>
<dbReference type="InterPro" id="IPR001789">
    <property type="entry name" value="Sig_transdc_resp-reg_receiver"/>
</dbReference>
<dbReference type="SUPFAM" id="SSF55785">
    <property type="entry name" value="PYP-like sensor domain (PAS domain)"/>
    <property type="match status" value="1"/>
</dbReference>
<dbReference type="Pfam" id="PF00072">
    <property type="entry name" value="Response_reg"/>
    <property type="match status" value="1"/>
</dbReference>
<feature type="transmembrane region" description="Helical" evidence="21">
    <location>
        <begin position="312"/>
        <end position="332"/>
    </location>
</feature>
<comment type="subcellular location">
    <subcellularLocation>
        <location evidence="2">Cell membrane</location>
        <topology evidence="2">Multi-pass membrane protein</topology>
    </subcellularLocation>
</comment>
<keyword evidence="5" id="KW-0813">Transport</keyword>
<dbReference type="PROSITE" id="PS50894">
    <property type="entry name" value="HPT"/>
    <property type="match status" value="1"/>
</dbReference>
<evidence type="ECO:0000256" key="20">
    <source>
        <dbReference type="PROSITE-ProRule" id="PRU00169"/>
    </source>
</evidence>
<dbReference type="InterPro" id="IPR036641">
    <property type="entry name" value="HPT_dom_sf"/>
</dbReference>
<feature type="modified residue" description="Phosphohistidine" evidence="19">
    <location>
        <position position="1190"/>
    </location>
</feature>
<keyword evidence="12" id="KW-0067">ATP-binding</keyword>
<dbReference type="SUPFAM" id="SSF52172">
    <property type="entry name" value="CheY-like"/>
    <property type="match status" value="1"/>
</dbReference>
<feature type="domain" description="Response regulatory" evidence="23">
    <location>
        <begin position="988"/>
        <end position="1112"/>
    </location>
</feature>
<dbReference type="SUPFAM" id="SSF47384">
    <property type="entry name" value="Homodimeric domain of signal transducing histidine kinase"/>
    <property type="match status" value="1"/>
</dbReference>
<evidence type="ECO:0000313" key="27">
    <source>
        <dbReference type="Proteomes" id="UP000321353"/>
    </source>
</evidence>
<dbReference type="SUPFAM" id="SSF55874">
    <property type="entry name" value="ATPase domain of HSP90 chaperone/DNA topoisomerase II/histidine kinase"/>
    <property type="match status" value="1"/>
</dbReference>
<evidence type="ECO:0000256" key="3">
    <source>
        <dbReference type="ARBA" id="ARBA00005887"/>
    </source>
</evidence>
<protein>
    <recommendedName>
        <fullName evidence="18">Sensory/regulatory protein RpfC</fullName>
        <ecNumber evidence="4">2.7.13.3</ecNumber>
    </recommendedName>
</protein>
<dbReference type="SMART" id="SM00388">
    <property type="entry name" value="HisKA"/>
    <property type="match status" value="1"/>
</dbReference>
<dbReference type="PRINTS" id="PR00344">
    <property type="entry name" value="BCTRLSENSOR"/>
</dbReference>
<dbReference type="FunFam" id="1.10.287.130:FF:000002">
    <property type="entry name" value="Two-component osmosensing histidine kinase"/>
    <property type="match status" value="1"/>
</dbReference>
<dbReference type="Pfam" id="PF01627">
    <property type="entry name" value="Hpt"/>
    <property type="match status" value="1"/>
</dbReference>
<keyword evidence="11 26" id="KW-0418">Kinase</keyword>
<dbReference type="CDD" id="cd16922">
    <property type="entry name" value="HATPase_EvgS-ArcB-TorS-like"/>
    <property type="match status" value="1"/>
</dbReference>
<keyword evidence="27" id="KW-1185">Reference proteome</keyword>
<dbReference type="InterPro" id="IPR003594">
    <property type="entry name" value="HATPase_dom"/>
</dbReference>
<evidence type="ECO:0000256" key="16">
    <source>
        <dbReference type="ARBA" id="ARBA00023177"/>
    </source>
</evidence>
<comment type="similarity">
    <text evidence="3">Belongs to the ammonia transporter channel (TC 1.A.11.2) family.</text>
</comment>
<comment type="catalytic activity">
    <reaction evidence="1">
        <text>ATP + protein L-histidine = ADP + protein N-phospho-L-histidine.</text>
        <dbReference type="EC" id="2.7.13.3"/>
    </reaction>
</comment>
<dbReference type="Gene3D" id="1.20.120.160">
    <property type="entry name" value="HPT domain"/>
    <property type="match status" value="1"/>
</dbReference>
<dbReference type="InterPro" id="IPR029020">
    <property type="entry name" value="Ammonium/urea_transptr"/>
</dbReference>
<feature type="transmembrane region" description="Helical" evidence="21">
    <location>
        <begin position="202"/>
        <end position="220"/>
    </location>
</feature>
<dbReference type="InterPro" id="IPR005467">
    <property type="entry name" value="His_kinase_dom"/>
</dbReference>
<evidence type="ECO:0000256" key="10">
    <source>
        <dbReference type="ARBA" id="ARBA00022741"/>
    </source>
</evidence>
<reference evidence="26 27" key="1">
    <citation type="submission" date="2019-02" db="EMBL/GenBank/DDBJ databases">
        <title>Planctomycetal bacteria perform biofilm scaping via a novel small molecule.</title>
        <authorList>
            <person name="Jeske O."/>
            <person name="Boedeker C."/>
            <person name="Wiegand S."/>
            <person name="Breitling P."/>
            <person name="Kallscheuer N."/>
            <person name="Jogler M."/>
            <person name="Rohde M."/>
            <person name="Petersen J."/>
            <person name="Medema M.H."/>
            <person name="Surup F."/>
            <person name="Jogler C."/>
        </authorList>
    </citation>
    <scope>NUCLEOTIDE SEQUENCE [LARGE SCALE GENOMIC DNA]</scope>
    <source>
        <strain evidence="26 27">Mal15</strain>
    </source>
</reference>
<keyword evidence="10" id="KW-0547">Nucleotide-binding</keyword>
<dbReference type="PANTHER" id="PTHR45339:SF1">
    <property type="entry name" value="HYBRID SIGNAL TRANSDUCTION HISTIDINE KINASE J"/>
    <property type="match status" value="1"/>
</dbReference>
<keyword evidence="14" id="KW-0902">Two-component regulatory system</keyword>
<keyword evidence="13 21" id="KW-1133">Transmembrane helix</keyword>
<keyword evidence="9 21" id="KW-0812">Transmembrane</keyword>
<feature type="domain" description="Histidine kinase" evidence="22">
    <location>
        <begin position="598"/>
        <end position="827"/>
    </location>
</feature>
<dbReference type="InterPro" id="IPR008207">
    <property type="entry name" value="Sig_transdc_His_kin_Hpt_dom"/>
</dbReference>
<dbReference type="RefSeq" id="WP_147868795.1">
    <property type="nucleotide sequence ID" value="NZ_CP036264.1"/>
</dbReference>
<feature type="transmembrane region" description="Helical" evidence="21">
    <location>
        <begin position="352"/>
        <end position="377"/>
    </location>
</feature>
<evidence type="ECO:0000313" key="26">
    <source>
        <dbReference type="EMBL" id="QEF99396.1"/>
    </source>
</evidence>
<evidence type="ECO:0000259" key="24">
    <source>
        <dbReference type="PROSITE" id="PS50113"/>
    </source>
</evidence>
<dbReference type="SMART" id="SM00387">
    <property type="entry name" value="HATPase_c"/>
    <property type="match status" value="1"/>
</dbReference>
<feature type="modified residue" description="4-aspartylphosphate" evidence="20">
    <location>
        <position position="1037"/>
    </location>
</feature>
<dbReference type="Pfam" id="PF00512">
    <property type="entry name" value="HisKA"/>
    <property type="match status" value="1"/>
</dbReference>
<evidence type="ECO:0000256" key="21">
    <source>
        <dbReference type="SAM" id="Phobius"/>
    </source>
</evidence>
<dbReference type="Pfam" id="PF13426">
    <property type="entry name" value="PAS_9"/>
    <property type="match status" value="1"/>
</dbReference>
<dbReference type="Gene3D" id="3.30.450.20">
    <property type="entry name" value="PAS domain"/>
    <property type="match status" value="1"/>
</dbReference>
<dbReference type="PROSITE" id="PS50110">
    <property type="entry name" value="RESPONSE_REGULATORY"/>
    <property type="match status" value="1"/>
</dbReference>
<dbReference type="KEGG" id="smam:Mal15_34600"/>
<gene>
    <name evidence="26" type="primary">barA_4</name>
    <name evidence="26" type="ORF">Mal15_34600</name>
</gene>
<dbReference type="CDD" id="cd00130">
    <property type="entry name" value="PAS"/>
    <property type="match status" value="1"/>
</dbReference>
<evidence type="ECO:0000256" key="15">
    <source>
        <dbReference type="ARBA" id="ARBA00023136"/>
    </source>
</evidence>